<gene>
    <name evidence="2" type="ORF">D3218_08150</name>
</gene>
<accession>A0A3A1WJJ5</accession>
<dbReference type="InterPro" id="IPR052164">
    <property type="entry name" value="Anthracycline_SecMetBiosynth"/>
</dbReference>
<dbReference type="InterPro" id="IPR004360">
    <property type="entry name" value="Glyas_Fos-R_dOase_dom"/>
</dbReference>
<evidence type="ECO:0000313" key="3">
    <source>
        <dbReference type="Proteomes" id="UP000265750"/>
    </source>
</evidence>
<keyword evidence="3" id="KW-1185">Reference proteome</keyword>
<dbReference type="Gene3D" id="3.10.180.10">
    <property type="entry name" value="2,3-Dihydroxybiphenyl 1,2-Dioxygenase, domain 1"/>
    <property type="match status" value="2"/>
</dbReference>
<dbReference type="Pfam" id="PF00903">
    <property type="entry name" value="Glyoxalase"/>
    <property type="match status" value="2"/>
</dbReference>
<dbReference type="EMBL" id="QYRN01000004">
    <property type="protein sequence ID" value="RIY01329.1"/>
    <property type="molecule type" value="Genomic_DNA"/>
</dbReference>
<dbReference type="InterPro" id="IPR037523">
    <property type="entry name" value="VOC_core"/>
</dbReference>
<sequence length="261" mass="27579">MVNPHGTPIWYELVTDDADAAERFYGDVLGWRFRRPPGGLGRDYRVAETNGTGVAGVMARPEGMAMPPRWLVYFGVDDVDRAAADAAEAGASIHVPPTDIPGIGRFAFVADPQGQMLYLMRGAGEADSQAFRCGEAVPGGHAVWNELSTPDPDAALAFYGRVLRMRTEGGMPMGNLGEYRFLHVGPACIGAVMGEMPNGRPGWHVYFAVDDIDAAATRLEAAGGHAVQGPDPIPGGAFSLVAEDARGARFGLVGPRTALAV</sequence>
<proteinExistence type="predicted"/>
<dbReference type="AlphaFoldDB" id="A0A3A1WJJ5"/>
<dbReference type="CDD" id="cd07247">
    <property type="entry name" value="SgaA_N_like"/>
    <property type="match status" value="2"/>
</dbReference>
<feature type="domain" description="VOC" evidence="1">
    <location>
        <begin position="141"/>
        <end position="255"/>
    </location>
</feature>
<dbReference type="RefSeq" id="WP_119539504.1">
    <property type="nucleotide sequence ID" value="NZ_QYRN01000004.1"/>
</dbReference>
<organism evidence="2 3">
    <name type="scientific">Aureimonas flava</name>
    <dbReference type="NCBI Taxonomy" id="2320271"/>
    <lineage>
        <taxon>Bacteria</taxon>
        <taxon>Pseudomonadati</taxon>
        <taxon>Pseudomonadota</taxon>
        <taxon>Alphaproteobacteria</taxon>
        <taxon>Hyphomicrobiales</taxon>
        <taxon>Aurantimonadaceae</taxon>
        <taxon>Aureimonas</taxon>
    </lineage>
</organism>
<protein>
    <submittedName>
        <fullName evidence="2">VOC family protein</fullName>
    </submittedName>
</protein>
<dbReference type="PROSITE" id="PS51819">
    <property type="entry name" value="VOC"/>
    <property type="match status" value="2"/>
</dbReference>
<dbReference type="InterPro" id="IPR029068">
    <property type="entry name" value="Glyas_Bleomycin-R_OHBP_Dase"/>
</dbReference>
<name>A0A3A1WJJ5_9HYPH</name>
<feature type="domain" description="VOC" evidence="1">
    <location>
        <begin position="7"/>
        <end position="122"/>
    </location>
</feature>
<evidence type="ECO:0000259" key="1">
    <source>
        <dbReference type="PROSITE" id="PS51819"/>
    </source>
</evidence>
<dbReference type="Proteomes" id="UP000265750">
    <property type="component" value="Unassembled WGS sequence"/>
</dbReference>
<dbReference type="SUPFAM" id="SSF54593">
    <property type="entry name" value="Glyoxalase/Bleomycin resistance protein/Dihydroxybiphenyl dioxygenase"/>
    <property type="match status" value="2"/>
</dbReference>
<dbReference type="PANTHER" id="PTHR33993">
    <property type="entry name" value="GLYOXALASE-RELATED"/>
    <property type="match status" value="1"/>
</dbReference>
<reference evidence="3" key="1">
    <citation type="submission" date="2018-09" db="EMBL/GenBank/DDBJ databases">
        <authorList>
            <person name="Tuo L."/>
        </authorList>
    </citation>
    <scope>NUCLEOTIDE SEQUENCE [LARGE SCALE GENOMIC DNA]</scope>
    <source>
        <strain evidence="3">M2BS4Y-1</strain>
    </source>
</reference>
<evidence type="ECO:0000313" key="2">
    <source>
        <dbReference type="EMBL" id="RIY01329.1"/>
    </source>
</evidence>
<dbReference type="OrthoDB" id="9793039at2"/>
<dbReference type="PANTHER" id="PTHR33993:SF14">
    <property type="entry name" value="GB|AAF24581.1"/>
    <property type="match status" value="1"/>
</dbReference>
<comment type="caution">
    <text evidence="2">The sequence shown here is derived from an EMBL/GenBank/DDBJ whole genome shotgun (WGS) entry which is preliminary data.</text>
</comment>